<evidence type="ECO:0000313" key="3">
    <source>
        <dbReference type="Proteomes" id="UP000239156"/>
    </source>
</evidence>
<gene>
    <name evidence="2" type="ORF">PSTT_09733</name>
</gene>
<dbReference type="Proteomes" id="UP000239156">
    <property type="component" value="Unassembled WGS sequence"/>
</dbReference>
<proteinExistence type="predicted"/>
<dbReference type="AlphaFoldDB" id="A0A2S4V7A6"/>
<feature type="compositionally biased region" description="Pro residues" evidence="1">
    <location>
        <begin position="408"/>
        <end position="420"/>
    </location>
</feature>
<accession>A0A2S4V7A6</accession>
<feature type="region of interest" description="Disordered" evidence="1">
    <location>
        <begin position="334"/>
        <end position="363"/>
    </location>
</feature>
<feature type="region of interest" description="Disordered" evidence="1">
    <location>
        <begin position="1"/>
        <end position="22"/>
    </location>
</feature>
<organism evidence="2 3">
    <name type="scientific">Puccinia striiformis</name>
    <dbReference type="NCBI Taxonomy" id="27350"/>
    <lineage>
        <taxon>Eukaryota</taxon>
        <taxon>Fungi</taxon>
        <taxon>Dikarya</taxon>
        <taxon>Basidiomycota</taxon>
        <taxon>Pucciniomycotina</taxon>
        <taxon>Pucciniomycetes</taxon>
        <taxon>Pucciniales</taxon>
        <taxon>Pucciniaceae</taxon>
        <taxon>Puccinia</taxon>
    </lineage>
</organism>
<evidence type="ECO:0000256" key="1">
    <source>
        <dbReference type="SAM" id="MobiDB-lite"/>
    </source>
</evidence>
<feature type="region of interest" description="Disordered" evidence="1">
    <location>
        <begin position="528"/>
        <end position="549"/>
    </location>
</feature>
<dbReference type="VEuPathDB" id="FungiDB:PSTT_09733"/>
<feature type="compositionally biased region" description="Basic and acidic residues" evidence="1">
    <location>
        <begin position="534"/>
        <end position="549"/>
    </location>
</feature>
<evidence type="ECO:0000313" key="2">
    <source>
        <dbReference type="EMBL" id="POW05384.1"/>
    </source>
</evidence>
<dbReference type="EMBL" id="PKSL01000099">
    <property type="protein sequence ID" value="POW05384.1"/>
    <property type="molecule type" value="Genomic_DNA"/>
</dbReference>
<reference evidence="2" key="1">
    <citation type="submission" date="2017-12" db="EMBL/GenBank/DDBJ databases">
        <title>Gene loss provides genomic basis for host adaptation in cereal stripe rust fungi.</title>
        <authorList>
            <person name="Xia C."/>
        </authorList>
    </citation>
    <scope>NUCLEOTIDE SEQUENCE [LARGE SCALE GENOMIC DNA]</scope>
    <source>
        <strain evidence="2">93-210</strain>
    </source>
</reference>
<sequence>MFVEKNQQNGKNQVDQFTKGATQSNNDRMDALAITPMCLRIAFAMDNCHGYIPLWEDDPNYIEECQHGMREKMLKCCCSNCDEENSIKLIDNLLAASVSNFDSIVSDNFTVSKSYDLHSKYPKRHTGTRKRKILPDERLEMDKFKLSMIKELHAYYYTIFKQGGSLMPKHLFANEEAEAIVNSFQNITSVQKLQRVIGVEAFAGQREWLFKWIDEYKESREKEMDDESCEESEDVLWCRPSKRIKTMAILGVLLDSAGALDQRSNRFASLRKAPFFRSEAESRFPVGSESESAAPCRFASLSNSGPAASLRCQTAGPPLRFAVKQRARRFASLSNSGPAASLRCQTAGPPLLPTLKRESAAPDPRFRCGKAAAEAAKRGQTAFPAASALLQTQSSPLPLSPPSIMAPANPPDDVPSTPPNHPEEPDVPQSTRRESSRIRTPLSRPGFIPTASDSRRALIGNPTQPRRRPATTPSSDPLPDEPNKGDKEEESSDDVIETQATGQRPGTKKVASKVTQVLKRTGKGIEVDLAQDSDNEHSQLATKKDKTKDSNGFDHWVLYFHPPGQGPNQKPGDEACACRWCPKEVMVSDRSTTT</sequence>
<dbReference type="VEuPathDB" id="FungiDB:PSHT_04077"/>
<keyword evidence="3" id="KW-1185">Reference proteome</keyword>
<feature type="compositionally biased region" description="Low complexity" evidence="1">
    <location>
        <begin position="393"/>
        <end position="407"/>
    </location>
</feature>
<feature type="region of interest" description="Disordered" evidence="1">
    <location>
        <begin position="393"/>
        <end position="511"/>
    </location>
</feature>
<dbReference type="VEuPathDB" id="FungiDB:PSHT_07514"/>
<name>A0A2S4V7A6_9BASI</name>
<comment type="caution">
    <text evidence="2">The sequence shown here is derived from an EMBL/GenBank/DDBJ whole genome shotgun (WGS) entry which is preliminary data.</text>
</comment>
<protein>
    <submittedName>
        <fullName evidence="2">Uncharacterized protein</fullName>
    </submittedName>
</protein>